<dbReference type="AlphaFoldDB" id="A0A9W7FFH0"/>
<dbReference type="EMBL" id="BRXX01000426">
    <property type="protein sequence ID" value="GMI11160.1"/>
    <property type="molecule type" value="Genomic_DNA"/>
</dbReference>
<keyword evidence="2" id="KW-1185">Reference proteome</keyword>
<sequence length="283" mass="30675">MASLAATLHPSEHAASFLQHHQRVHNIPLHTPPLPVIQTNVCSKFRGSSRATNSNNGTIVQTVVSSNPVDSLSTSGGILLFHLTSRPAFVTSDGDKIPLAKHIRQRTQALESAISEYLTRDSFITLKSESLTVSAVVLSDSGALTETTLMSVLAALKSTPDIVVDWTKVPFLVEFCCLRLSKEGEGVKPVEGYFRGEQGDWGVDSYWVNPTCVEENLATSPPSPSVSDGKCVTGNGLATFCTNRKGDLLGMTMTGKVEKGIVKELLKIVEQRRDELWKVIEAI</sequence>
<evidence type="ECO:0000313" key="2">
    <source>
        <dbReference type="Proteomes" id="UP001165160"/>
    </source>
</evidence>
<dbReference type="Gene3D" id="3.30.230.70">
    <property type="entry name" value="GHMP Kinase, N-terminal domain"/>
    <property type="match status" value="1"/>
</dbReference>
<proteinExistence type="predicted"/>
<gene>
    <name evidence="1" type="ORF">TrVE_jg4499</name>
</gene>
<dbReference type="InterPro" id="IPR020568">
    <property type="entry name" value="Ribosomal_Su5_D2-typ_SF"/>
</dbReference>
<accession>A0A9W7FFH0</accession>
<dbReference type="SUPFAM" id="SSF54211">
    <property type="entry name" value="Ribosomal protein S5 domain 2-like"/>
    <property type="match status" value="1"/>
</dbReference>
<dbReference type="InterPro" id="IPR027408">
    <property type="entry name" value="PNPase/RNase_PH_dom_sf"/>
</dbReference>
<comment type="caution">
    <text evidence="1">The sequence shown here is derived from an EMBL/GenBank/DDBJ whole genome shotgun (WGS) entry which is preliminary data.</text>
</comment>
<protein>
    <submittedName>
        <fullName evidence="1">Uncharacterized protein</fullName>
    </submittedName>
</protein>
<organism evidence="1 2">
    <name type="scientific">Triparma verrucosa</name>
    <dbReference type="NCBI Taxonomy" id="1606542"/>
    <lineage>
        <taxon>Eukaryota</taxon>
        <taxon>Sar</taxon>
        <taxon>Stramenopiles</taxon>
        <taxon>Ochrophyta</taxon>
        <taxon>Bolidophyceae</taxon>
        <taxon>Parmales</taxon>
        <taxon>Triparmaceae</taxon>
        <taxon>Triparma</taxon>
    </lineage>
</organism>
<evidence type="ECO:0000313" key="1">
    <source>
        <dbReference type="EMBL" id="GMI11160.1"/>
    </source>
</evidence>
<dbReference type="Proteomes" id="UP001165160">
    <property type="component" value="Unassembled WGS sequence"/>
</dbReference>
<name>A0A9W7FFH0_9STRA</name>
<reference evidence="2" key="1">
    <citation type="journal article" date="2023" name="Commun. Biol.">
        <title>Genome analysis of Parmales, the sister group of diatoms, reveals the evolutionary specialization of diatoms from phago-mixotrophs to photoautotrophs.</title>
        <authorList>
            <person name="Ban H."/>
            <person name="Sato S."/>
            <person name="Yoshikawa S."/>
            <person name="Yamada K."/>
            <person name="Nakamura Y."/>
            <person name="Ichinomiya M."/>
            <person name="Sato N."/>
            <person name="Blanc-Mathieu R."/>
            <person name="Endo H."/>
            <person name="Kuwata A."/>
            <person name="Ogata H."/>
        </authorList>
    </citation>
    <scope>NUCLEOTIDE SEQUENCE [LARGE SCALE GENOMIC DNA]</scope>
    <source>
        <strain evidence="2">NIES 3699</strain>
    </source>
</reference>